<dbReference type="Proteomes" id="UP000694845">
    <property type="component" value="Unplaced"/>
</dbReference>
<dbReference type="GO" id="GO:0045087">
    <property type="term" value="P:innate immune response"/>
    <property type="evidence" value="ECO:0007669"/>
    <property type="project" value="UniProtKB-KW"/>
</dbReference>
<comment type="subcellular location">
    <subcellularLocation>
        <location evidence="2">Cytoplasmic granule</location>
    </subcellularLocation>
    <subcellularLocation>
        <location evidence="1">Nucleus speckle</location>
    </subcellularLocation>
</comment>
<keyword evidence="12" id="KW-0539">Nucleus</keyword>
<dbReference type="Gene3D" id="2.20.70.10">
    <property type="match status" value="1"/>
</dbReference>
<dbReference type="PROSITE" id="PS50020">
    <property type="entry name" value="WW_DOMAIN_2"/>
    <property type="match status" value="1"/>
</dbReference>
<evidence type="ECO:0000256" key="10">
    <source>
        <dbReference type="ARBA" id="ARBA00023163"/>
    </source>
</evidence>
<feature type="region of interest" description="Disordered" evidence="15">
    <location>
        <begin position="108"/>
        <end position="244"/>
    </location>
</feature>
<evidence type="ECO:0000256" key="12">
    <source>
        <dbReference type="ARBA" id="ARBA00023242"/>
    </source>
</evidence>
<dbReference type="GO" id="GO:0016607">
    <property type="term" value="C:nuclear speck"/>
    <property type="evidence" value="ECO:0007669"/>
    <property type="project" value="UniProtKB-SubCell"/>
</dbReference>
<evidence type="ECO:0000256" key="13">
    <source>
        <dbReference type="ARBA" id="ARBA00042167"/>
    </source>
</evidence>
<keyword evidence="4" id="KW-0597">Phosphoprotein</keyword>
<evidence type="ECO:0000256" key="14">
    <source>
        <dbReference type="ARBA" id="ARBA00046362"/>
    </source>
</evidence>
<keyword evidence="8" id="KW-0391">Immunity</keyword>
<evidence type="ECO:0000256" key="8">
    <source>
        <dbReference type="ARBA" id="ARBA00022859"/>
    </source>
</evidence>
<feature type="domain" description="WW" evidence="16">
    <location>
        <begin position="60"/>
        <end position="94"/>
    </location>
</feature>
<keyword evidence="7" id="KW-0677">Repeat</keyword>
<organism evidence="17 18">
    <name type="scientific">Acanthaster planci</name>
    <name type="common">Crown-of-thorns starfish</name>
    <dbReference type="NCBI Taxonomy" id="133434"/>
    <lineage>
        <taxon>Eukaryota</taxon>
        <taxon>Metazoa</taxon>
        <taxon>Echinodermata</taxon>
        <taxon>Eleutherozoa</taxon>
        <taxon>Asterozoa</taxon>
        <taxon>Asteroidea</taxon>
        <taxon>Valvatacea</taxon>
        <taxon>Valvatida</taxon>
        <taxon>Acanthasteridae</taxon>
        <taxon>Acanthaster</taxon>
    </lineage>
</organism>
<evidence type="ECO:0000256" key="6">
    <source>
        <dbReference type="ARBA" id="ARBA00022664"/>
    </source>
</evidence>
<evidence type="ECO:0000256" key="4">
    <source>
        <dbReference type="ARBA" id="ARBA00022553"/>
    </source>
</evidence>
<reference evidence="18 19" key="1">
    <citation type="submission" date="2025-04" db="UniProtKB">
        <authorList>
            <consortium name="RefSeq"/>
        </authorList>
    </citation>
    <scope>IDENTIFICATION</scope>
</reference>
<dbReference type="KEGG" id="aplc:110983700"/>
<dbReference type="OrthoDB" id="42462at2759"/>
<keyword evidence="10" id="KW-0804">Transcription</keyword>
<evidence type="ECO:0000256" key="9">
    <source>
        <dbReference type="ARBA" id="ARBA00023015"/>
    </source>
</evidence>
<dbReference type="InterPro" id="IPR001202">
    <property type="entry name" value="WW_dom"/>
</dbReference>
<proteinExistence type="predicted"/>
<evidence type="ECO:0000256" key="1">
    <source>
        <dbReference type="ARBA" id="ARBA00004324"/>
    </source>
</evidence>
<dbReference type="AlphaFoldDB" id="A0A8B7YZT8"/>
<feature type="compositionally biased region" description="Basic and acidic residues" evidence="15">
    <location>
        <begin position="129"/>
        <end position="138"/>
    </location>
</feature>
<dbReference type="PANTHER" id="PTHR21737:SF3">
    <property type="entry name" value="POLYGLUTAMINE-BINDING PROTEIN 1"/>
    <property type="match status" value="1"/>
</dbReference>
<evidence type="ECO:0000259" key="16">
    <source>
        <dbReference type="PROSITE" id="PS50020"/>
    </source>
</evidence>
<keyword evidence="17" id="KW-1185">Reference proteome</keyword>
<dbReference type="GO" id="GO:0043021">
    <property type="term" value="F:ribonucleoprotein complex binding"/>
    <property type="evidence" value="ECO:0007669"/>
    <property type="project" value="TreeGrafter"/>
</dbReference>
<evidence type="ECO:0000256" key="7">
    <source>
        <dbReference type="ARBA" id="ARBA00022737"/>
    </source>
</evidence>
<dbReference type="RefSeq" id="XP_022098864.1">
    <property type="nucleotide sequence ID" value="XM_022243172.1"/>
</dbReference>
<dbReference type="CTD" id="10084"/>
<keyword evidence="11" id="KW-0508">mRNA splicing</keyword>
<evidence type="ECO:0000256" key="3">
    <source>
        <dbReference type="ARBA" id="ARBA00021117"/>
    </source>
</evidence>
<dbReference type="GO" id="GO:0000380">
    <property type="term" value="P:alternative mRNA splicing, via spliceosome"/>
    <property type="evidence" value="ECO:0007669"/>
    <property type="project" value="TreeGrafter"/>
</dbReference>
<name>A0A8B7YZT8_ACAPL</name>
<sequence>MPLPAALAARLRKRGILQDGTSPQDPHEEIIAQDYSTEDMPSQQKASAGEDAVVAPAAGESLPPGWFKVKDHVSGYHYYWDAEKDLVSWLPPSDPKAQVTLPAVQLNEAQDHKTKTQSQPLPPGTEVRSANEIRHERPMVGTIGPMRPGSEPRRQAERPSPYQKSHREDRESQRHRSKKDDELDPMDPSAYSDAPRGNWSAGLPKSNEAKTGVDTTANGPLFQMRPYPNPGAVLRANAGKNAGK</sequence>
<dbReference type="SMART" id="SM00456">
    <property type="entry name" value="WW"/>
    <property type="match status" value="1"/>
</dbReference>
<feature type="compositionally biased region" description="Basic and acidic residues" evidence="15">
    <location>
        <begin position="165"/>
        <end position="181"/>
    </location>
</feature>
<dbReference type="InterPro" id="IPR036020">
    <property type="entry name" value="WW_dom_sf"/>
</dbReference>
<dbReference type="RefSeq" id="XP_022098865.1">
    <property type="nucleotide sequence ID" value="XM_022243173.1"/>
</dbReference>
<evidence type="ECO:0000313" key="17">
    <source>
        <dbReference type="Proteomes" id="UP000694845"/>
    </source>
</evidence>
<evidence type="ECO:0000313" key="18">
    <source>
        <dbReference type="RefSeq" id="XP_022098864.1"/>
    </source>
</evidence>
<protein>
    <recommendedName>
        <fullName evidence="3">Polyglutamine-binding protein 1</fullName>
    </recommendedName>
    <alternativeName>
        <fullName evidence="13">Polyglutamine tract-binding protein 1</fullName>
    </alternativeName>
</protein>
<dbReference type="OMA" id="YDKPDRD"/>
<accession>A0A8B7YZT8</accession>
<dbReference type="Gene3D" id="3.40.30.10">
    <property type="entry name" value="Glutaredoxin"/>
    <property type="match status" value="1"/>
</dbReference>
<dbReference type="GO" id="GO:0005737">
    <property type="term" value="C:cytoplasm"/>
    <property type="evidence" value="ECO:0007669"/>
    <property type="project" value="TreeGrafter"/>
</dbReference>
<gene>
    <name evidence="18 19" type="primary">LOC110983700</name>
</gene>
<evidence type="ECO:0000256" key="15">
    <source>
        <dbReference type="SAM" id="MobiDB-lite"/>
    </source>
</evidence>
<keyword evidence="5" id="KW-0399">Innate immunity</keyword>
<keyword evidence="9" id="KW-0805">Transcription regulation</keyword>
<dbReference type="GeneID" id="110983700"/>
<evidence type="ECO:0000256" key="2">
    <source>
        <dbReference type="ARBA" id="ARBA00004463"/>
    </source>
</evidence>
<dbReference type="PANTHER" id="PTHR21737">
    <property type="entry name" value="POLYGLUTAMINE BINDING PROTEIN 1/MARVEL MEMBRANE-ASSOCIATING DOMAIN CONTAINING 3"/>
    <property type="match status" value="1"/>
</dbReference>
<evidence type="ECO:0000313" key="19">
    <source>
        <dbReference type="RefSeq" id="XP_022098865.1"/>
    </source>
</evidence>
<keyword evidence="6" id="KW-0507">mRNA processing</keyword>
<feature type="region of interest" description="Disordered" evidence="15">
    <location>
        <begin position="14"/>
        <end position="52"/>
    </location>
</feature>
<dbReference type="SUPFAM" id="SSF51045">
    <property type="entry name" value="WW domain"/>
    <property type="match status" value="1"/>
</dbReference>
<comment type="subunit">
    <text evidence="14">Interacts with POU3F2/Brn-2, ATXN1, TXNL4A, HTT and AR. Interaction with ATXN1 correlates positively with the length of the polyglutamine tract. Interacts with RNA polymerase II large subunit in a phosphorylation-dependent manner. Forms a ternary complex with ATXN1 mutant and phosphorylated RNA polymerase II. Interacts (via C-terminus) with TXNL4A and CD2BP2. Interacts (via WW domain) with ATN1 and SF3B1, and may interact with additional splice factors. Interacts (via WW domain) with WBP11; Leading to reduce interaction between PQBP1 and TXNL4A. Interacts with CAPRIN1. Interacts with DDX1. Interacts with SFPQ. Interacts with KHSRP.</text>
</comment>
<evidence type="ECO:0000256" key="5">
    <source>
        <dbReference type="ARBA" id="ARBA00022588"/>
    </source>
</evidence>
<evidence type="ECO:0000256" key="11">
    <source>
        <dbReference type="ARBA" id="ARBA00023187"/>
    </source>
</evidence>